<evidence type="ECO:0000256" key="4">
    <source>
        <dbReference type="SAM" id="MobiDB-lite"/>
    </source>
</evidence>
<name>A0ABP0LK54_9DINO</name>
<gene>
    <name evidence="7" type="ORF">SCF082_LOCUS22909</name>
</gene>
<dbReference type="Gene3D" id="3.30.70.2820">
    <property type="match status" value="1"/>
</dbReference>
<feature type="transmembrane region" description="Helical" evidence="5">
    <location>
        <begin position="732"/>
        <end position="760"/>
    </location>
</feature>
<dbReference type="PANTHER" id="PTHR45861">
    <property type="entry name" value="DNA POLYMERASE ALPHA CATALYTIC SUBUNIT"/>
    <property type="match status" value="1"/>
</dbReference>
<keyword evidence="8" id="KW-1185">Reference proteome</keyword>
<feature type="domain" description="DNA-directed DNA polymerase family B exonuclease" evidence="6">
    <location>
        <begin position="182"/>
        <end position="422"/>
    </location>
</feature>
<comment type="caution">
    <text evidence="7">The sequence shown here is derived from an EMBL/GenBank/DDBJ whole genome shotgun (WGS) entry which is preliminary data.</text>
</comment>
<dbReference type="InterPro" id="IPR012337">
    <property type="entry name" value="RNaseH-like_sf"/>
</dbReference>
<dbReference type="PANTHER" id="PTHR45861:SF1">
    <property type="entry name" value="DNA POLYMERASE ALPHA CATALYTIC SUBUNIT"/>
    <property type="match status" value="1"/>
</dbReference>
<proteinExistence type="predicted"/>
<dbReference type="InterPro" id="IPR006133">
    <property type="entry name" value="DNA-dir_DNA_pol_B_exonuc"/>
</dbReference>
<feature type="non-terminal residue" evidence="7">
    <location>
        <position position="764"/>
    </location>
</feature>
<evidence type="ECO:0000256" key="2">
    <source>
        <dbReference type="ARBA" id="ARBA00022989"/>
    </source>
</evidence>
<dbReference type="InterPro" id="IPR036640">
    <property type="entry name" value="ABC1_TM_sf"/>
</dbReference>
<evidence type="ECO:0000313" key="7">
    <source>
        <dbReference type="EMBL" id="CAK9039107.1"/>
    </source>
</evidence>
<dbReference type="SUPFAM" id="SSF53098">
    <property type="entry name" value="Ribonuclease H-like"/>
    <property type="match status" value="1"/>
</dbReference>
<dbReference type="InterPro" id="IPR036397">
    <property type="entry name" value="RNaseH_sf"/>
</dbReference>
<dbReference type="Gene3D" id="2.40.50.730">
    <property type="match status" value="1"/>
</dbReference>
<dbReference type="Gene3D" id="2.60.40.2030">
    <property type="match status" value="1"/>
</dbReference>
<evidence type="ECO:0000259" key="6">
    <source>
        <dbReference type="Pfam" id="PF03104"/>
    </source>
</evidence>
<keyword evidence="2 5" id="KW-1133">Transmembrane helix</keyword>
<feature type="transmembrane region" description="Helical" evidence="5">
    <location>
        <begin position="648"/>
        <end position="665"/>
    </location>
</feature>
<dbReference type="Proteomes" id="UP001642464">
    <property type="component" value="Unassembled WGS sequence"/>
</dbReference>
<organism evidence="7 8">
    <name type="scientific">Durusdinium trenchii</name>
    <dbReference type="NCBI Taxonomy" id="1381693"/>
    <lineage>
        <taxon>Eukaryota</taxon>
        <taxon>Sar</taxon>
        <taxon>Alveolata</taxon>
        <taxon>Dinophyceae</taxon>
        <taxon>Suessiales</taxon>
        <taxon>Symbiodiniaceae</taxon>
        <taxon>Durusdinium</taxon>
    </lineage>
</organism>
<dbReference type="SUPFAM" id="SSF141072">
    <property type="entry name" value="CalX-like"/>
    <property type="match status" value="1"/>
</dbReference>
<keyword evidence="1 5" id="KW-0812">Transmembrane</keyword>
<keyword evidence="3 5" id="KW-0472">Membrane</keyword>
<accession>A0ABP0LK54</accession>
<dbReference type="Pfam" id="PF03104">
    <property type="entry name" value="DNA_pol_B_exo1"/>
    <property type="match status" value="1"/>
</dbReference>
<dbReference type="SUPFAM" id="SSF90123">
    <property type="entry name" value="ABC transporter transmembrane region"/>
    <property type="match status" value="1"/>
</dbReference>
<evidence type="ECO:0000256" key="5">
    <source>
        <dbReference type="SAM" id="Phobius"/>
    </source>
</evidence>
<dbReference type="EMBL" id="CAXAMM010016558">
    <property type="protein sequence ID" value="CAK9039107.1"/>
    <property type="molecule type" value="Genomic_DNA"/>
</dbReference>
<reference evidence="7 8" key="1">
    <citation type="submission" date="2024-02" db="EMBL/GenBank/DDBJ databases">
        <authorList>
            <person name="Chen Y."/>
            <person name="Shah S."/>
            <person name="Dougan E. K."/>
            <person name="Thang M."/>
            <person name="Chan C."/>
        </authorList>
    </citation>
    <scope>NUCLEOTIDE SEQUENCE [LARGE SCALE GENOMIC DNA]</scope>
</reference>
<evidence type="ECO:0000256" key="1">
    <source>
        <dbReference type="ARBA" id="ARBA00022692"/>
    </source>
</evidence>
<dbReference type="Gene3D" id="3.30.420.10">
    <property type="entry name" value="Ribonuclease H-like superfamily/Ribonuclease H"/>
    <property type="match status" value="1"/>
</dbReference>
<protein>
    <submittedName>
        <fullName evidence="7">DNA polymerase alpha catalytic subunit (DNA polymerase alpha catalytic subunit p180)</fullName>
    </submittedName>
</protein>
<evidence type="ECO:0000256" key="3">
    <source>
        <dbReference type="ARBA" id="ARBA00023136"/>
    </source>
</evidence>
<sequence>MAEPVESASAPSTEPSGLSVTSGPNLPSEELIANGDQSEAQLDEQGGLWFFFVDAFEDDRSSPPRVYLFGKVQSVNGRFCSCCLVVEKLERCVHLLLKVDQSDIEQNSEAVKMAAAAADREFDAMCQKQCPNARKLRSKLKWRNYAFEKALPQGLGHLPFLKVVCDASGGLPGILSGENFSHAFGIQTSLLERLVLTKQIMGPGWLRLKPGTFRQESARLSYCAKEFRITPASFHPPKTEEDKKDLAKSMPSISPPLRLMSVSLQTVQQNPQAPHEVLAVACTLHPNVSPDASGASQSGHGKWAAIRRLDSNPLPRDADKVLAHAGIQSCNNELHLLSLFLSKVQEFDPDVVAGHNAYACDLDILAARFHQLKVHQWHKLGRLRRMKDRVPRTEGRQGQGFWVGSNLLAGRLVCDVLLQAKDLLPKMGCYDLPNLVKEQLHLSLDTVEPESVAGLYDSARSLKAFAELKVRSAHCIAQLVDYHTFDISAVRDVKYVGAKGTIRFERGEMFKILEIKLIENESFEATLEFGIRLVMPWNAVLGNYLSVCRVVVADDDTFPTNRNHDLLRRDRAAEIHPMVLWKEYLRMTLKDKNVRKAATYNLLTDQVRNFSYLWQVMLTKYLIDQVLADEIQPFFTDPMMPKGREERVWVTLGLSFVPHAVMLLLNRMKAERRIQGMVVNQLQGNLLRKYLNYNETSREYVSTSDLAMAITRDVPELVEHGFMGIFQLVENLGLVLVLGVLMLAQSTEISALTFILFLLIPIAM</sequence>
<evidence type="ECO:0000313" key="8">
    <source>
        <dbReference type="Proteomes" id="UP001642464"/>
    </source>
</evidence>
<dbReference type="InterPro" id="IPR038081">
    <property type="entry name" value="CalX-like_sf"/>
</dbReference>
<feature type="compositionally biased region" description="Polar residues" evidence="4">
    <location>
        <begin position="9"/>
        <end position="25"/>
    </location>
</feature>
<feature type="region of interest" description="Disordered" evidence="4">
    <location>
        <begin position="1"/>
        <end position="31"/>
    </location>
</feature>